<dbReference type="AlphaFoldDB" id="A0A193LBZ6"/>
<organism evidence="3 4">
    <name type="scientific">Woeseia oceani</name>
    <dbReference type="NCBI Taxonomy" id="1548547"/>
    <lineage>
        <taxon>Bacteria</taxon>
        <taxon>Pseudomonadati</taxon>
        <taxon>Pseudomonadota</taxon>
        <taxon>Gammaproteobacteria</taxon>
        <taxon>Woeseiales</taxon>
        <taxon>Woeseiaceae</taxon>
        <taxon>Woeseia</taxon>
    </lineage>
</organism>
<dbReference type="Pfam" id="PF01381">
    <property type="entry name" value="HTH_3"/>
    <property type="match status" value="1"/>
</dbReference>
<dbReference type="InterPro" id="IPR050807">
    <property type="entry name" value="TransReg_Diox_bact_type"/>
</dbReference>
<evidence type="ECO:0000313" key="4">
    <source>
        <dbReference type="Proteomes" id="UP000092695"/>
    </source>
</evidence>
<sequence length="83" mass="9489">MAYSRDEQIILGEFGRRVRAARKAQGWTQEDLASEVGVDRTYIGGIERGERNLSLLNINRIAVALDENFDGLLPFRVKPRRSR</sequence>
<dbReference type="OrthoDB" id="9800901at2"/>
<keyword evidence="4" id="KW-1185">Reference proteome</keyword>
<dbReference type="EMBL" id="CP016268">
    <property type="protein sequence ID" value="ANO50055.1"/>
    <property type="molecule type" value="Genomic_DNA"/>
</dbReference>
<evidence type="ECO:0000256" key="1">
    <source>
        <dbReference type="ARBA" id="ARBA00023125"/>
    </source>
</evidence>
<protein>
    <recommendedName>
        <fullName evidence="2">HTH cro/C1-type domain-containing protein</fullName>
    </recommendedName>
</protein>
<dbReference type="PANTHER" id="PTHR46797:SF1">
    <property type="entry name" value="METHYLPHOSPHONATE SYNTHASE"/>
    <property type="match status" value="1"/>
</dbReference>
<dbReference type="CDD" id="cd00093">
    <property type="entry name" value="HTH_XRE"/>
    <property type="match status" value="1"/>
</dbReference>
<proteinExistence type="predicted"/>
<dbReference type="PROSITE" id="PS50943">
    <property type="entry name" value="HTH_CROC1"/>
    <property type="match status" value="1"/>
</dbReference>
<dbReference type="KEGG" id="woc:BA177_01400"/>
<dbReference type="STRING" id="1548547.BA177_01400"/>
<keyword evidence="1" id="KW-0238">DNA-binding</keyword>
<evidence type="ECO:0000259" key="2">
    <source>
        <dbReference type="PROSITE" id="PS50943"/>
    </source>
</evidence>
<reference evidence="3 4" key="1">
    <citation type="submission" date="2016-06" db="EMBL/GenBank/DDBJ databases">
        <title>Complete genome sequence of a deep-branching marine Gamma Proteobacterium Woeseia oceani type strain XK5.</title>
        <authorList>
            <person name="Mu D."/>
            <person name="Du Z."/>
        </authorList>
    </citation>
    <scope>NUCLEOTIDE SEQUENCE [LARGE SCALE GENOMIC DNA]</scope>
    <source>
        <strain evidence="3 4">XK5</strain>
    </source>
</reference>
<dbReference type="Gene3D" id="1.10.260.40">
    <property type="entry name" value="lambda repressor-like DNA-binding domains"/>
    <property type="match status" value="1"/>
</dbReference>
<dbReference type="SUPFAM" id="SSF47413">
    <property type="entry name" value="lambda repressor-like DNA-binding domains"/>
    <property type="match status" value="1"/>
</dbReference>
<evidence type="ECO:0000313" key="3">
    <source>
        <dbReference type="EMBL" id="ANO50055.1"/>
    </source>
</evidence>
<dbReference type="RefSeq" id="WP_068612085.1">
    <property type="nucleotide sequence ID" value="NZ_CP016268.1"/>
</dbReference>
<gene>
    <name evidence="3" type="ORF">BA177_01400</name>
</gene>
<dbReference type="InterPro" id="IPR001387">
    <property type="entry name" value="Cro/C1-type_HTH"/>
</dbReference>
<dbReference type="SMART" id="SM00530">
    <property type="entry name" value="HTH_XRE"/>
    <property type="match status" value="1"/>
</dbReference>
<dbReference type="GO" id="GO:0003700">
    <property type="term" value="F:DNA-binding transcription factor activity"/>
    <property type="evidence" value="ECO:0007669"/>
    <property type="project" value="TreeGrafter"/>
</dbReference>
<accession>A0A193LBZ6</accession>
<dbReference type="PANTHER" id="PTHR46797">
    <property type="entry name" value="HTH-TYPE TRANSCRIPTIONAL REGULATOR"/>
    <property type="match status" value="1"/>
</dbReference>
<dbReference type="GO" id="GO:0003677">
    <property type="term" value="F:DNA binding"/>
    <property type="evidence" value="ECO:0007669"/>
    <property type="project" value="UniProtKB-KW"/>
</dbReference>
<dbReference type="Proteomes" id="UP000092695">
    <property type="component" value="Chromosome"/>
</dbReference>
<dbReference type="GO" id="GO:0005829">
    <property type="term" value="C:cytosol"/>
    <property type="evidence" value="ECO:0007669"/>
    <property type="project" value="TreeGrafter"/>
</dbReference>
<feature type="domain" description="HTH cro/C1-type" evidence="2">
    <location>
        <begin position="18"/>
        <end position="72"/>
    </location>
</feature>
<dbReference type="InterPro" id="IPR010982">
    <property type="entry name" value="Lambda_DNA-bd_dom_sf"/>
</dbReference>
<name>A0A193LBZ6_9GAMM</name>